<evidence type="ECO:0000256" key="4">
    <source>
        <dbReference type="ARBA" id="ARBA00023002"/>
    </source>
</evidence>
<dbReference type="PANTHER" id="PTHR43563:SF1">
    <property type="entry name" value="AMINE OXIDASE [FLAVIN-CONTAINING] B"/>
    <property type="match status" value="1"/>
</dbReference>
<dbReference type="GO" id="GO:0008131">
    <property type="term" value="F:primary methylamine oxidase activity"/>
    <property type="evidence" value="ECO:0007669"/>
    <property type="project" value="UniProtKB-ARBA"/>
</dbReference>
<dbReference type="InterPro" id="IPR001613">
    <property type="entry name" value="Flavin_amine_oxidase"/>
</dbReference>
<dbReference type="Proteomes" id="UP001208570">
    <property type="component" value="Unassembled WGS sequence"/>
</dbReference>
<dbReference type="AlphaFoldDB" id="A0AAD9MPT9"/>
<keyword evidence="4 10" id="KW-0560">Oxidoreductase</keyword>
<dbReference type="InterPro" id="IPR036188">
    <property type="entry name" value="FAD/NAD-bd_sf"/>
</dbReference>
<dbReference type="PRINTS" id="PR00757">
    <property type="entry name" value="AMINEOXDASEF"/>
</dbReference>
<feature type="binding site" evidence="9">
    <location>
        <position position="139"/>
    </location>
    <ligand>
        <name>FAD</name>
        <dbReference type="ChEBI" id="CHEBI:57692"/>
    </ligand>
</feature>
<dbReference type="InterPro" id="IPR050703">
    <property type="entry name" value="Flavin_MAO"/>
</dbReference>
<sequence>MNSSRARFKECLYFCKSNEDRARADALADKLLVPVNAPWKAPKAKEWDSMTFRQFIDKSCWTCLASESMRLLCECVFAVPPHEVSLLFVLWSIASGHGVQRILTVTNGAQERKFVGGAMQLSTKMAARLGDRVKLGHRVVSVEQTNGGVLVTCGNGEKYKTSIFLSYAPYTNAFGKGLEKFAKDIDQLYLDIHYPFKSSSARREDNTYLQLSMDIELHTFQLHTDVRSLSEHWTSYQMYSRTVGWNL</sequence>
<comment type="cofactor">
    <cofactor evidence="1 10">
        <name>FAD</name>
        <dbReference type="ChEBI" id="CHEBI:57692"/>
    </cofactor>
</comment>
<comment type="function">
    <text evidence="5">Catalyzes the oxidative deamination of primary and some secondary amines such as neurotransmitters, and exogenous amines including the tertiary amine, neurotoxin 1-methyl-4-phenyl-1,2,3,6-tetrahydropyridine (MPTP), with concomitant reduction of oxygen to hydrogen peroxide and participates in the metabolism of neuroactive and vasoactive amines in the central nervous system and peripheral tissues. Preferentially degrades benzylamine and phenylethylamine.</text>
</comment>
<evidence type="ECO:0000256" key="6">
    <source>
        <dbReference type="ARBA" id="ARBA00048448"/>
    </source>
</evidence>
<keyword evidence="10" id="KW-0285">Flavoprotein</keyword>
<dbReference type="GO" id="GO:0097621">
    <property type="term" value="F:monoamine oxidase activity"/>
    <property type="evidence" value="ECO:0007669"/>
    <property type="project" value="UniProtKB-EC"/>
</dbReference>
<evidence type="ECO:0000313" key="12">
    <source>
        <dbReference type="EMBL" id="KAK2139271.1"/>
    </source>
</evidence>
<evidence type="ECO:0000313" key="13">
    <source>
        <dbReference type="Proteomes" id="UP001208570"/>
    </source>
</evidence>
<keyword evidence="13" id="KW-1185">Reference proteome</keyword>
<evidence type="ECO:0000256" key="5">
    <source>
        <dbReference type="ARBA" id="ARBA00045409"/>
    </source>
</evidence>
<dbReference type="EMBL" id="JAODUP010001893">
    <property type="protein sequence ID" value="KAK2139271.1"/>
    <property type="molecule type" value="Genomic_DNA"/>
</dbReference>
<name>A0AAD9MPT9_9ANNE</name>
<evidence type="ECO:0000256" key="3">
    <source>
        <dbReference type="ARBA" id="ARBA00005995"/>
    </source>
</evidence>
<dbReference type="SUPFAM" id="SSF51905">
    <property type="entry name" value="FAD/NAD(P)-binding domain"/>
    <property type="match status" value="1"/>
</dbReference>
<comment type="catalytic activity">
    <reaction evidence="6">
        <text>a secondary aliphatic amine + O2 + H2O = a primary amine + an aldehyde + H2O2</text>
        <dbReference type="Rhea" id="RHEA:26414"/>
        <dbReference type="ChEBI" id="CHEBI:15377"/>
        <dbReference type="ChEBI" id="CHEBI:15379"/>
        <dbReference type="ChEBI" id="CHEBI:16240"/>
        <dbReference type="ChEBI" id="CHEBI:17478"/>
        <dbReference type="ChEBI" id="CHEBI:58855"/>
        <dbReference type="ChEBI" id="CHEBI:65296"/>
        <dbReference type="EC" id="1.4.3.4"/>
    </reaction>
</comment>
<dbReference type="Pfam" id="PF01593">
    <property type="entry name" value="Amino_oxidase"/>
    <property type="match status" value="1"/>
</dbReference>
<evidence type="ECO:0000259" key="11">
    <source>
        <dbReference type="Pfam" id="PF01593"/>
    </source>
</evidence>
<evidence type="ECO:0000256" key="1">
    <source>
        <dbReference type="ARBA" id="ARBA00001974"/>
    </source>
</evidence>
<comment type="similarity">
    <text evidence="3 10">Belongs to the flavin monoamine oxidase family.</text>
</comment>
<accession>A0AAD9MPT9</accession>
<comment type="subcellular location">
    <subcellularLocation>
        <location evidence="2">Mitochondrion outer membrane</location>
        <topology evidence="2">Single-pass type IV membrane protein</topology>
        <orientation evidence="2">Cytoplasmic side</orientation>
    </subcellularLocation>
</comment>
<feature type="domain" description="Amine oxidase" evidence="11">
    <location>
        <begin position="37"/>
        <end position="159"/>
    </location>
</feature>
<reference evidence="12" key="1">
    <citation type="journal article" date="2023" name="Mol. Biol. Evol.">
        <title>Third-Generation Sequencing Reveals the Adaptive Role of the Epigenome in Three Deep-Sea Polychaetes.</title>
        <authorList>
            <person name="Perez M."/>
            <person name="Aroh O."/>
            <person name="Sun Y."/>
            <person name="Lan Y."/>
            <person name="Juniper S.K."/>
            <person name="Young C.R."/>
            <person name="Angers B."/>
            <person name="Qian P.Y."/>
        </authorList>
    </citation>
    <scope>NUCLEOTIDE SEQUENCE</scope>
    <source>
        <strain evidence="12">P08H-3</strain>
    </source>
</reference>
<proteinExistence type="inferred from homology"/>
<organism evidence="12 13">
    <name type="scientific">Paralvinella palmiformis</name>
    <dbReference type="NCBI Taxonomy" id="53620"/>
    <lineage>
        <taxon>Eukaryota</taxon>
        <taxon>Metazoa</taxon>
        <taxon>Spiralia</taxon>
        <taxon>Lophotrochozoa</taxon>
        <taxon>Annelida</taxon>
        <taxon>Polychaeta</taxon>
        <taxon>Sedentaria</taxon>
        <taxon>Canalipalpata</taxon>
        <taxon>Terebellida</taxon>
        <taxon>Terebelliformia</taxon>
        <taxon>Alvinellidae</taxon>
        <taxon>Paralvinella</taxon>
    </lineage>
</organism>
<evidence type="ECO:0000256" key="9">
    <source>
        <dbReference type="PIRSR" id="PIRSR601613-1"/>
    </source>
</evidence>
<evidence type="ECO:0000256" key="7">
    <source>
        <dbReference type="ARBA" id="ARBA00049354"/>
    </source>
</evidence>
<evidence type="ECO:0000256" key="8">
    <source>
        <dbReference type="ARBA" id="ARBA00049430"/>
    </source>
</evidence>
<comment type="catalytic activity">
    <reaction evidence="8">
        <text>N-acetylputrescine + O2 + H2O = 4-acetamidobutanal + H2O2 + NH4(+)</text>
        <dbReference type="Rhea" id="RHEA:70283"/>
        <dbReference type="ChEBI" id="CHEBI:7386"/>
        <dbReference type="ChEBI" id="CHEBI:15377"/>
        <dbReference type="ChEBI" id="CHEBI:15379"/>
        <dbReference type="ChEBI" id="CHEBI:16240"/>
        <dbReference type="ChEBI" id="CHEBI:28938"/>
        <dbReference type="ChEBI" id="CHEBI:58263"/>
    </reaction>
    <physiologicalReaction direction="left-to-right" evidence="8">
        <dbReference type="Rhea" id="RHEA:70284"/>
    </physiologicalReaction>
</comment>
<dbReference type="InterPro" id="IPR002937">
    <property type="entry name" value="Amino_oxidase"/>
</dbReference>
<dbReference type="Gene3D" id="1.10.405.10">
    <property type="entry name" value="Guanine Nucleotide Dissociation Inhibitor, domain 1"/>
    <property type="match status" value="1"/>
</dbReference>
<comment type="caution">
    <text evidence="12">The sequence shown here is derived from an EMBL/GenBank/DDBJ whole genome shotgun (WGS) entry which is preliminary data.</text>
</comment>
<dbReference type="GO" id="GO:0005741">
    <property type="term" value="C:mitochondrial outer membrane"/>
    <property type="evidence" value="ECO:0007669"/>
    <property type="project" value="UniProtKB-SubCell"/>
</dbReference>
<gene>
    <name evidence="12" type="ORF">LSH36_1898g00007</name>
</gene>
<dbReference type="Gene3D" id="3.50.50.60">
    <property type="entry name" value="FAD/NAD(P)-binding domain"/>
    <property type="match status" value="1"/>
</dbReference>
<evidence type="ECO:0000256" key="2">
    <source>
        <dbReference type="ARBA" id="ARBA00004362"/>
    </source>
</evidence>
<evidence type="ECO:0000256" key="10">
    <source>
        <dbReference type="RuleBase" id="RU362067"/>
    </source>
</evidence>
<comment type="catalytic activity">
    <reaction evidence="7">
        <text>benzylamine + O2 + H2O = benzaldehyde + H2O2 + NH4(+)</text>
        <dbReference type="Rhea" id="RHEA:59424"/>
        <dbReference type="ChEBI" id="CHEBI:15377"/>
        <dbReference type="ChEBI" id="CHEBI:15379"/>
        <dbReference type="ChEBI" id="CHEBI:16240"/>
        <dbReference type="ChEBI" id="CHEBI:17169"/>
        <dbReference type="ChEBI" id="CHEBI:28938"/>
        <dbReference type="ChEBI" id="CHEBI:225238"/>
    </reaction>
    <physiologicalReaction direction="left-to-right" evidence="7">
        <dbReference type="Rhea" id="RHEA:59425"/>
    </physiologicalReaction>
</comment>
<dbReference type="PANTHER" id="PTHR43563">
    <property type="entry name" value="AMINE OXIDASE"/>
    <property type="match status" value="1"/>
</dbReference>
<protein>
    <recommendedName>
        <fullName evidence="10">Amine oxidase</fullName>
        <ecNumber evidence="10">1.4.3.-</ecNumber>
    </recommendedName>
</protein>
<dbReference type="EC" id="1.4.3.-" evidence="10"/>
<keyword evidence="10" id="KW-0274">FAD</keyword>